<keyword evidence="1" id="KW-0812">Transmembrane</keyword>
<organism evidence="2 3">
    <name type="scientific">Dendrothele bispora (strain CBS 962.96)</name>
    <dbReference type="NCBI Taxonomy" id="1314807"/>
    <lineage>
        <taxon>Eukaryota</taxon>
        <taxon>Fungi</taxon>
        <taxon>Dikarya</taxon>
        <taxon>Basidiomycota</taxon>
        <taxon>Agaricomycotina</taxon>
        <taxon>Agaricomycetes</taxon>
        <taxon>Agaricomycetidae</taxon>
        <taxon>Agaricales</taxon>
        <taxon>Agaricales incertae sedis</taxon>
        <taxon>Dendrothele</taxon>
    </lineage>
</organism>
<evidence type="ECO:0000313" key="3">
    <source>
        <dbReference type="Proteomes" id="UP000297245"/>
    </source>
</evidence>
<sequence length="91" mass="10375">MQDNAPLEWSFCTHNAHISHTTLLSPHGKYVGAQTEIFWRCVLRLCGGTLSIYNFLHYCVVVKVALTFGISFCLLHTPLMDQLLLDLRLKL</sequence>
<accession>A0A4S8MBR1</accession>
<evidence type="ECO:0000313" key="2">
    <source>
        <dbReference type="EMBL" id="THU99942.1"/>
    </source>
</evidence>
<reference evidence="2 3" key="1">
    <citation type="journal article" date="2019" name="Nat. Ecol. Evol.">
        <title>Megaphylogeny resolves global patterns of mushroom evolution.</title>
        <authorList>
            <person name="Varga T."/>
            <person name="Krizsan K."/>
            <person name="Foldi C."/>
            <person name="Dima B."/>
            <person name="Sanchez-Garcia M."/>
            <person name="Sanchez-Ramirez S."/>
            <person name="Szollosi G.J."/>
            <person name="Szarkandi J.G."/>
            <person name="Papp V."/>
            <person name="Albert L."/>
            <person name="Andreopoulos W."/>
            <person name="Angelini C."/>
            <person name="Antonin V."/>
            <person name="Barry K.W."/>
            <person name="Bougher N.L."/>
            <person name="Buchanan P."/>
            <person name="Buyck B."/>
            <person name="Bense V."/>
            <person name="Catcheside P."/>
            <person name="Chovatia M."/>
            <person name="Cooper J."/>
            <person name="Damon W."/>
            <person name="Desjardin D."/>
            <person name="Finy P."/>
            <person name="Geml J."/>
            <person name="Haridas S."/>
            <person name="Hughes K."/>
            <person name="Justo A."/>
            <person name="Karasinski D."/>
            <person name="Kautmanova I."/>
            <person name="Kiss B."/>
            <person name="Kocsube S."/>
            <person name="Kotiranta H."/>
            <person name="LaButti K.M."/>
            <person name="Lechner B.E."/>
            <person name="Liimatainen K."/>
            <person name="Lipzen A."/>
            <person name="Lukacs Z."/>
            <person name="Mihaltcheva S."/>
            <person name="Morgado L.N."/>
            <person name="Niskanen T."/>
            <person name="Noordeloos M.E."/>
            <person name="Ohm R.A."/>
            <person name="Ortiz-Santana B."/>
            <person name="Ovrebo C."/>
            <person name="Racz N."/>
            <person name="Riley R."/>
            <person name="Savchenko A."/>
            <person name="Shiryaev A."/>
            <person name="Soop K."/>
            <person name="Spirin V."/>
            <person name="Szebenyi C."/>
            <person name="Tomsovsky M."/>
            <person name="Tulloss R.E."/>
            <person name="Uehling J."/>
            <person name="Grigoriev I.V."/>
            <person name="Vagvolgyi C."/>
            <person name="Papp T."/>
            <person name="Martin F.M."/>
            <person name="Miettinen O."/>
            <person name="Hibbett D.S."/>
            <person name="Nagy L.G."/>
        </authorList>
    </citation>
    <scope>NUCLEOTIDE SEQUENCE [LARGE SCALE GENOMIC DNA]</scope>
    <source>
        <strain evidence="2 3">CBS 962.96</strain>
    </source>
</reference>
<keyword evidence="1" id="KW-0472">Membrane</keyword>
<dbReference type="EMBL" id="ML179111">
    <property type="protein sequence ID" value="THU99942.1"/>
    <property type="molecule type" value="Genomic_DNA"/>
</dbReference>
<protein>
    <submittedName>
        <fullName evidence="2">Uncharacterized protein</fullName>
    </submittedName>
</protein>
<evidence type="ECO:0000256" key="1">
    <source>
        <dbReference type="SAM" id="Phobius"/>
    </source>
</evidence>
<dbReference type="Proteomes" id="UP000297245">
    <property type="component" value="Unassembled WGS sequence"/>
</dbReference>
<proteinExistence type="predicted"/>
<gene>
    <name evidence="2" type="ORF">K435DRAFT_473256</name>
</gene>
<keyword evidence="3" id="KW-1185">Reference proteome</keyword>
<keyword evidence="1" id="KW-1133">Transmembrane helix</keyword>
<dbReference type="AlphaFoldDB" id="A0A4S8MBR1"/>
<name>A0A4S8MBR1_DENBC</name>
<feature type="transmembrane region" description="Helical" evidence="1">
    <location>
        <begin position="55"/>
        <end position="75"/>
    </location>
</feature>